<dbReference type="PANTHER" id="PTHR42789:SF1">
    <property type="entry name" value="D-ISOMER SPECIFIC 2-HYDROXYACID DEHYDROGENASE FAMILY PROTEIN (AFU_ORTHOLOGUE AFUA_6G10090)"/>
    <property type="match status" value="1"/>
</dbReference>
<dbReference type="InterPro" id="IPR050857">
    <property type="entry name" value="D-2-hydroxyacid_DH"/>
</dbReference>
<sequence length="315" mass="33805">MLDDYQDAARKCADWDSLQGKVELTFSHLPMDSVNTLATIADADIIVAMRERTRFDAGLLSKLPRLKLLITTGMVNAAIDLAAAARQGITVCGTRSISTPTPELTWGLLLALARHIPQEHQAIRTNGHWQGTVGVDLAGKTIGIVGLGRIGQVIARYAKAFQLEPLAWSPNLTNARCLDAGVTLAPSLEHLLETADVVSLHMVLSETTRHMIGANELRKMKPTALLINTSRGGLIDTEALVDALDAGTIGGAALDVFDAEPLPADHALRRSDRLITTPHIGYVSENNYRVYYGDALENIGAWLGGAPLRVLAGPV</sequence>
<dbReference type="Proteomes" id="UP000539538">
    <property type="component" value="Unassembled WGS sequence"/>
</dbReference>
<accession>A0ABR6L8N2</accession>
<dbReference type="SUPFAM" id="SSF51735">
    <property type="entry name" value="NAD(P)-binding Rossmann-fold domains"/>
    <property type="match status" value="1"/>
</dbReference>
<keyword evidence="2 4" id="KW-0560">Oxidoreductase</keyword>
<dbReference type="PANTHER" id="PTHR42789">
    <property type="entry name" value="D-ISOMER SPECIFIC 2-HYDROXYACID DEHYDROGENASE FAMILY PROTEIN (AFU_ORTHOLOGUE AFUA_6G10090)"/>
    <property type="match status" value="1"/>
</dbReference>
<dbReference type="InterPro" id="IPR029753">
    <property type="entry name" value="D-isomer_DH_CS"/>
</dbReference>
<dbReference type="CDD" id="cd12169">
    <property type="entry name" value="PGDH_like_1"/>
    <property type="match status" value="1"/>
</dbReference>
<reference evidence="7 8" key="1">
    <citation type="submission" date="2020-08" db="EMBL/GenBank/DDBJ databases">
        <title>Genomic Encyclopedia of Type Strains, Phase IV (KMG-IV): sequencing the most valuable type-strain genomes for metagenomic binning, comparative biology and taxonomic classification.</title>
        <authorList>
            <person name="Goeker M."/>
        </authorList>
    </citation>
    <scope>NUCLEOTIDE SEQUENCE [LARGE SCALE GENOMIC DNA]</scope>
    <source>
        <strain evidence="7 8">DSM 7050</strain>
    </source>
</reference>
<evidence type="ECO:0000256" key="3">
    <source>
        <dbReference type="ARBA" id="ARBA00023027"/>
    </source>
</evidence>
<evidence type="ECO:0000256" key="1">
    <source>
        <dbReference type="ARBA" id="ARBA00005854"/>
    </source>
</evidence>
<comment type="caution">
    <text evidence="7">The sequence shown here is derived from an EMBL/GenBank/DDBJ whole genome shotgun (WGS) entry which is preliminary data.</text>
</comment>
<dbReference type="EMBL" id="JACHOT010000010">
    <property type="protein sequence ID" value="MBB4653179.1"/>
    <property type="molecule type" value="Genomic_DNA"/>
</dbReference>
<evidence type="ECO:0000259" key="6">
    <source>
        <dbReference type="Pfam" id="PF02826"/>
    </source>
</evidence>
<dbReference type="SUPFAM" id="SSF52283">
    <property type="entry name" value="Formate/glycerate dehydrogenase catalytic domain-like"/>
    <property type="match status" value="1"/>
</dbReference>
<dbReference type="Pfam" id="PF00389">
    <property type="entry name" value="2-Hacid_dh"/>
    <property type="match status" value="1"/>
</dbReference>
<evidence type="ECO:0000259" key="5">
    <source>
        <dbReference type="Pfam" id="PF00389"/>
    </source>
</evidence>
<evidence type="ECO:0000256" key="4">
    <source>
        <dbReference type="RuleBase" id="RU003719"/>
    </source>
</evidence>
<dbReference type="Pfam" id="PF02826">
    <property type="entry name" value="2-Hacid_dh_C"/>
    <property type="match status" value="1"/>
</dbReference>
<dbReference type="InterPro" id="IPR006140">
    <property type="entry name" value="D-isomer_DH_NAD-bd"/>
</dbReference>
<keyword evidence="8" id="KW-1185">Reference proteome</keyword>
<comment type="similarity">
    <text evidence="1 4">Belongs to the D-isomer specific 2-hydroxyacid dehydrogenase family.</text>
</comment>
<gene>
    <name evidence="7" type="ORF">GGQ99_004964</name>
</gene>
<dbReference type="InterPro" id="IPR006139">
    <property type="entry name" value="D-isomer_2_OHA_DH_cat_dom"/>
</dbReference>
<feature type="domain" description="D-isomer specific 2-hydroxyacid dehydrogenase NAD-binding" evidence="6">
    <location>
        <begin position="107"/>
        <end position="281"/>
    </location>
</feature>
<organism evidence="7 8">
    <name type="scientific">Aminobacter niigataensis</name>
    <dbReference type="NCBI Taxonomy" id="83265"/>
    <lineage>
        <taxon>Bacteria</taxon>
        <taxon>Pseudomonadati</taxon>
        <taxon>Pseudomonadota</taxon>
        <taxon>Alphaproteobacteria</taxon>
        <taxon>Hyphomicrobiales</taxon>
        <taxon>Phyllobacteriaceae</taxon>
        <taxon>Aminobacter</taxon>
    </lineage>
</organism>
<protein>
    <submittedName>
        <fullName evidence="7">Phosphoglycerate dehydrogenase-like enzyme</fullName>
    </submittedName>
</protein>
<name>A0ABR6L8N2_9HYPH</name>
<dbReference type="PROSITE" id="PS00671">
    <property type="entry name" value="D_2_HYDROXYACID_DH_3"/>
    <property type="match status" value="1"/>
</dbReference>
<dbReference type="Gene3D" id="3.40.50.720">
    <property type="entry name" value="NAD(P)-binding Rossmann-like Domain"/>
    <property type="match status" value="2"/>
</dbReference>
<evidence type="ECO:0000256" key="2">
    <source>
        <dbReference type="ARBA" id="ARBA00023002"/>
    </source>
</evidence>
<feature type="domain" description="D-isomer specific 2-hydroxyacid dehydrogenase catalytic" evidence="5">
    <location>
        <begin position="17"/>
        <end position="308"/>
    </location>
</feature>
<evidence type="ECO:0000313" key="8">
    <source>
        <dbReference type="Proteomes" id="UP000539538"/>
    </source>
</evidence>
<keyword evidence="3" id="KW-0520">NAD</keyword>
<proteinExistence type="inferred from homology"/>
<evidence type="ECO:0000313" key="7">
    <source>
        <dbReference type="EMBL" id="MBB4653179.1"/>
    </source>
</evidence>
<dbReference type="RefSeq" id="WP_343061777.1">
    <property type="nucleotide sequence ID" value="NZ_BAAAVZ010000021.1"/>
</dbReference>
<dbReference type="InterPro" id="IPR036291">
    <property type="entry name" value="NAD(P)-bd_dom_sf"/>
</dbReference>